<keyword evidence="2 11" id="KW-0808">Transferase</keyword>
<comment type="caution">
    <text evidence="14">The sequence shown here is derived from an EMBL/GenBank/DDBJ whole genome shotgun (WGS) entry which is preliminary data.</text>
</comment>
<evidence type="ECO:0000256" key="11">
    <source>
        <dbReference type="RuleBase" id="RU003953"/>
    </source>
</evidence>
<evidence type="ECO:0000256" key="7">
    <source>
        <dbReference type="ARBA" id="ARBA00022800"/>
    </source>
</evidence>
<organism evidence="14 15">
    <name type="scientific">Spongiibacter thalassae</name>
    <dbReference type="NCBI Taxonomy" id="2721624"/>
    <lineage>
        <taxon>Bacteria</taxon>
        <taxon>Pseudomonadati</taxon>
        <taxon>Pseudomonadota</taxon>
        <taxon>Gammaproteobacteria</taxon>
        <taxon>Cellvibrionales</taxon>
        <taxon>Spongiibacteraceae</taxon>
        <taxon>Spongiibacter</taxon>
    </lineage>
</organism>
<evidence type="ECO:0000256" key="9">
    <source>
        <dbReference type="ARBA" id="ARBA00022842"/>
    </source>
</evidence>
<evidence type="ECO:0000256" key="10">
    <source>
        <dbReference type="ARBA" id="ARBA00022884"/>
    </source>
</evidence>
<dbReference type="Gene3D" id="3.30.460.10">
    <property type="entry name" value="Beta Polymerase, domain 2"/>
    <property type="match status" value="1"/>
</dbReference>
<dbReference type="RefSeq" id="WP_168449181.1">
    <property type="nucleotide sequence ID" value="NZ_JAAWWK010000002.1"/>
</dbReference>
<gene>
    <name evidence="14" type="ORF">HCU74_04205</name>
</gene>
<evidence type="ECO:0000256" key="1">
    <source>
        <dbReference type="ARBA" id="ARBA00001946"/>
    </source>
</evidence>
<dbReference type="SUPFAM" id="SSF81891">
    <property type="entry name" value="Poly A polymerase C-terminal region-like"/>
    <property type="match status" value="1"/>
</dbReference>
<evidence type="ECO:0000256" key="5">
    <source>
        <dbReference type="ARBA" id="ARBA00022723"/>
    </source>
</evidence>
<name>A0ABX1GCC4_9GAMM</name>
<evidence type="ECO:0000313" key="15">
    <source>
        <dbReference type="Proteomes" id="UP000765845"/>
    </source>
</evidence>
<accession>A0ABX1GCC4</accession>
<comment type="cofactor">
    <cofactor evidence="1">
        <name>Mg(2+)</name>
        <dbReference type="ChEBI" id="CHEBI:18420"/>
    </cofactor>
</comment>
<dbReference type="InterPro" id="IPR002646">
    <property type="entry name" value="PolA_pol_head_dom"/>
</dbReference>
<dbReference type="Proteomes" id="UP000765845">
    <property type="component" value="Unassembled WGS sequence"/>
</dbReference>
<keyword evidence="3" id="KW-0819">tRNA processing</keyword>
<evidence type="ECO:0008006" key="16">
    <source>
        <dbReference type="Google" id="ProtNLM"/>
    </source>
</evidence>
<feature type="domain" description="tRNA nucleotidyltransferase/poly(A) polymerase RNA and SrmB- binding" evidence="13">
    <location>
        <begin position="149"/>
        <end position="212"/>
    </location>
</feature>
<dbReference type="EMBL" id="JAAWWK010000002">
    <property type="protein sequence ID" value="NKI16620.1"/>
    <property type="molecule type" value="Genomic_DNA"/>
</dbReference>
<evidence type="ECO:0000256" key="2">
    <source>
        <dbReference type="ARBA" id="ARBA00022679"/>
    </source>
</evidence>
<evidence type="ECO:0000256" key="6">
    <source>
        <dbReference type="ARBA" id="ARBA00022741"/>
    </source>
</evidence>
<dbReference type="Pfam" id="PF01743">
    <property type="entry name" value="PolyA_pol"/>
    <property type="match status" value="1"/>
</dbReference>
<dbReference type="Pfam" id="PF12627">
    <property type="entry name" value="PolyA_pol_RNAbd"/>
    <property type="match status" value="1"/>
</dbReference>
<keyword evidence="8" id="KW-0067">ATP-binding</keyword>
<dbReference type="Gene3D" id="1.10.3090.10">
    <property type="entry name" value="cca-adding enzyme, domain 2"/>
    <property type="match status" value="1"/>
</dbReference>
<keyword evidence="7" id="KW-0692">RNA repair</keyword>
<evidence type="ECO:0000256" key="8">
    <source>
        <dbReference type="ARBA" id="ARBA00022840"/>
    </source>
</evidence>
<sequence>MQIYLVGGAVRDELLGYPFHEHDWLVVGARPEELLDQGFQQVGKDFPVFLHPDSKDEYALARRERKSGKGYHGFVCDFGPEVTVEEDLLRRDLTINAIAKSADGRYIDPYGGREDLNQRLLRHVSPAFQEDPLRVLRVARFAARYAHLGFRVADETLALMTRMSLSGELTTLSPERIGTELYKALSERHPSEFFRVLMRCQALPALYPNWAEQLDEPLLQLLDRASAESLTLDQRFALSCSTLSGTHCAELCERLKANKAASLLAVRCAELLPLPEPPEWLALLEKLDYLRRPEQLEGFVAVATLRGANADQLQRLQRAATAMGQINAAELSAEGLSGPALGKALRERRRACLEEMMQAAD</sequence>
<dbReference type="PANTHER" id="PTHR47545:SF1">
    <property type="entry name" value="MULTIFUNCTIONAL CCA PROTEIN"/>
    <property type="match status" value="1"/>
</dbReference>
<protein>
    <recommendedName>
        <fullName evidence="16">CCA tRNA nucleotidyltransferase</fullName>
    </recommendedName>
</protein>
<dbReference type="SUPFAM" id="SSF81301">
    <property type="entry name" value="Nucleotidyltransferase"/>
    <property type="match status" value="1"/>
</dbReference>
<dbReference type="InterPro" id="IPR043519">
    <property type="entry name" value="NT_sf"/>
</dbReference>
<proteinExistence type="inferred from homology"/>
<reference evidence="14 15" key="1">
    <citation type="submission" date="2020-04" db="EMBL/GenBank/DDBJ databases">
        <authorList>
            <person name="Yoon J."/>
        </authorList>
    </citation>
    <scope>NUCLEOTIDE SEQUENCE [LARGE SCALE GENOMIC DNA]</scope>
    <source>
        <strain evidence="14 15">KMU-166</strain>
    </source>
</reference>
<comment type="similarity">
    <text evidence="11">Belongs to the tRNA nucleotidyltransferase/poly(A) polymerase family.</text>
</comment>
<keyword evidence="6" id="KW-0547">Nucleotide-binding</keyword>
<dbReference type="InterPro" id="IPR012006">
    <property type="entry name" value="CCA_bact"/>
</dbReference>
<dbReference type="PIRSF" id="PIRSF000813">
    <property type="entry name" value="CCA_bact"/>
    <property type="match status" value="1"/>
</dbReference>
<evidence type="ECO:0000313" key="14">
    <source>
        <dbReference type="EMBL" id="NKI16620.1"/>
    </source>
</evidence>
<evidence type="ECO:0000259" key="12">
    <source>
        <dbReference type="Pfam" id="PF01743"/>
    </source>
</evidence>
<evidence type="ECO:0000256" key="4">
    <source>
        <dbReference type="ARBA" id="ARBA00022695"/>
    </source>
</evidence>
<keyword evidence="4" id="KW-0548">Nucleotidyltransferase</keyword>
<dbReference type="PANTHER" id="PTHR47545">
    <property type="entry name" value="MULTIFUNCTIONAL CCA PROTEIN"/>
    <property type="match status" value="1"/>
</dbReference>
<evidence type="ECO:0000259" key="13">
    <source>
        <dbReference type="Pfam" id="PF12627"/>
    </source>
</evidence>
<keyword evidence="15" id="KW-1185">Reference proteome</keyword>
<keyword evidence="10 11" id="KW-0694">RNA-binding</keyword>
<keyword evidence="9" id="KW-0460">Magnesium</keyword>
<dbReference type="InterPro" id="IPR050124">
    <property type="entry name" value="tRNA_CCA-adding_enzyme"/>
</dbReference>
<evidence type="ECO:0000256" key="3">
    <source>
        <dbReference type="ARBA" id="ARBA00022694"/>
    </source>
</evidence>
<feature type="domain" description="Poly A polymerase head" evidence="12">
    <location>
        <begin position="3"/>
        <end position="122"/>
    </location>
</feature>
<keyword evidence="5" id="KW-0479">Metal-binding</keyword>
<dbReference type="InterPro" id="IPR032828">
    <property type="entry name" value="PolyA_RNA-bd"/>
</dbReference>